<keyword evidence="1" id="KW-0479">Metal-binding</keyword>
<dbReference type="PANTHER" id="PTHR46112">
    <property type="entry name" value="AMINOPEPTIDASE"/>
    <property type="match status" value="1"/>
</dbReference>
<dbReference type="PANTHER" id="PTHR46112:SF3">
    <property type="entry name" value="AMINOPEPTIDASE YPDF"/>
    <property type="match status" value="1"/>
</dbReference>
<name>X0WVT1_9ZZZZ</name>
<dbReference type="AlphaFoldDB" id="X0WVT1"/>
<reference evidence="4" key="1">
    <citation type="journal article" date="2014" name="Front. Microbiol.">
        <title>High frequency of phylogenetically diverse reductive dehalogenase-homologous genes in deep subseafloor sedimentary metagenomes.</title>
        <authorList>
            <person name="Kawai M."/>
            <person name="Futagami T."/>
            <person name="Toyoda A."/>
            <person name="Takaki Y."/>
            <person name="Nishi S."/>
            <person name="Hori S."/>
            <person name="Arai W."/>
            <person name="Tsubouchi T."/>
            <person name="Morono Y."/>
            <person name="Uchiyama I."/>
            <person name="Ito T."/>
            <person name="Fujiyama A."/>
            <person name="Inagaki F."/>
            <person name="Takami H."/>
        </authorList>
    </citation>
    <scope>NUCLEOTIDE SEQUENCE</scope>
    <source>
        <strain evidence="4">Expedition CK06-06</strain>
    </source>
</reference>
<dbReference type="EMBL" id="BARS01041699">
    <property type="protein sequence ID" value="GAG35074.1"/>
    <property type="molecule type" value="Genomic_DNA"/>
</dbReference>
<evidence type="ECO:0000313" key="4">
    <source>
        <dbReference type="EMBL" id="GAG35074.1"/>
    </source>
</evidence>
<dbReference type="PROSITE" id="PS00491">
    <property type="entry name" value="PROLINE_PEPTIDASE"/>
    <property type="match status" value="1"/>
</dbReference>
<dbReference type="InterPro" id="IPR050659">
    <property type="entry name" value="Peptidase_M24B"/>
</dbReference>
<feature type="non-terminal residue" evidence="4">
    <location>
        <position position="1"/>
    </location>
</feature>
<sequence>DEDEISSMRRAGEIADQAYLAVTSKAVSGLTEIELAGRLEAEMLSAGAEGAAFETLVASGPNSALPHHRAGTRWIESGDVVILDFGCRVNGYCSDMTRTVVCEEPDNELRGIHEAVRRAHEEARERVRNGVQAQEIDAAARDVLTDAGYGVNFTHRTGHGIGLDVHEPPYIVHGNEQQLEERMTFSIEPGAYLAGAYGVRIEDVVVVTEEGAAAMTHAPHELRRVE</sequence>
<organism evidence="4">
    <name type="scientific">marine sediment metagenome</name>
    <dbReference type="NCBI Taxonomy" id="412755"/>
    <lineage>
        <taxon>unclassified sequences</taxon>
        <taxon>metagenomes</taxon>
        <taxon>ecological metagenomes</taxon>
    </lineage>
</organism>
<accession>X0WVT1</accession>
<feature type="domain" description="Peptidase M24" evidence="3">
    <location>
        <begin position="7"/>
        <end position="209"/>
    </location>
</feature>
<keyword evidence="2" id="KW-0378">Hydrolase</keyword>
<dbReference type="SUPFAM" id="SSF55920">
    <property type="entry name" value="Creatinase/aminopeptidase"/>
    <property type="match status" value="1"/>
</dbReference>
<dbReference type="Gene3D" id="3.90.230.10">
    <property type="entry name" value="Creatinase/methionine aminopeptidase superfamily"/>
    <property type="match status" value="1"/>
</dbReference>
<evidence type="ECO:0000256" key="1">
    <source>
        <dbReference type="ARBA" id="ARBA00022723"/>
    </source>
</evidence>
<evidence type="ECO:0000256" key="2">
    <source>
        <dbReference type="ARBA" id="ARBA00022801"/>
    </source>
</evidence>
<dbReference type="InterPro" id="IPR000994">
    <property type="entry name" value="Pept_M24"/>
</dbReference>
<dbReference type="GO" id="GO:0016787">
    <property type="term" value="F:hydrolase activity"/>
    <property type="evidence" value="ECO:0007669"/>
    <property type="project" value="UniProtKB-KW"/>
</dbReference>
<gene>
    <name evidence="4" type="ORF">S01H1_63375</name>
</gene>
<dbReference type="Pfam" id="PF00557">
    <property type="entry name" value="Peptidase_M24"/>
    <property type="match status" value="1"/>
</dbReference>
<proteinExistence type="predicted"/>
<evidence type="ECO:0000259" key="3">
    <source>
        <dbReference type="Pfam" id="PF00557"/>
    </source>
</evidence>
<dbReference type="CDD" id="cd01092">
    <property type="entry name" value="APP-like"/>
    <property type="match status" value="1"/>
</dbReference>
<dbReference type="GO" id="GO:0046872">
    <property type="term" value="F:metal ion binding"/>
    <property type="evidence" value="ECO:0007669"/>
    <property type="project" value="UniProtKB-KW"/>
</dbReference>
<dbReference type="InterPro" id="IPR036005">
    <property type="entry name" value="Creatinase/aminopeptidase-like"/>
</dbReference>
<protein>
    <recommendedName>
        <fullName evidence="3">Peptidase M24 domain-containing protein</fullName>
    </recommendedName>
</protein>
<dbReference type="InterPro" id="IPR001131">
    <property type="entry name" value="Peptidase_M24B_aminopep-P_CS"/>
</dbReference>
<comment type="caution">
    <text evidence="4">The sequence shown here is derived from an EMBL/GenBank/DDBJ whole genome shotgun (WGS) entry which is preliminary data.</text>
</comment>